<dbReference type="PROSITE" id="PS00028">
    <property type="entry name" value="ZINC_FINGER_C2H2_1"/>
    <property type="match status" value="3"/>
</dbReference>
<feature type="region of interest" description="Disordered" evidence="12">
    <location>
        <begin position="582"/>
        <end position="648"/>
    </location>
</feature>
<dbReference type="GO" id="GO:0005634">
    <property type="term" value="C:nucleus"/>
    <property type="evidence" value="ECO:0007669"/>
    <property type="project" value="UniProtKB-SubCell"/>
</dbReference>
<evidence type="ECO:0000256" key="10">
    <source>
        <dbReference type="ARBA" id="ARBA00023163"/>
    </source>
</evidence>
<evidence type="ECO:0000256" key="5">
    <source>
        <dbReference type="ARBA" id="ARBA00022737"/>
    </source>
</evidence>
<dbReference type="InterPro" id="IPR057986">
    <property type="entry name" value="TPR_Rlf/292/654"/>
</dbReference>
<name>A0A662YV84_ACIRT</name>
<evidence type="ECO:0000259" key="13">
    <source>
        <dbReference type="PROSITE" id="PS00028"/>
    </source>
</evidence>
<feature type="compositionally biased region" description="Basic and acidic residues" evidence="12">
    <location>
        <begin position="729"/>
        <end position="739"/>
    </location>
</feature>
<keyword evidence="5" id="KW-0677">Repeat</keyword>
<evidence type="ECO:0000256" key="9">
    <source>
        <dbReference type="ARBA" id="ARBA00023125"/>
    </source>
</evidence>
<evidence type="ECO:0000313" key="14">
    <source>
        <dbReference type="EMBL" id="RXN00036.1"/>
    </source>
</evidence>
<evidence type="ECO:0000256" key="4">
    <source>
        <dbReference type="ARBA" id="ARBA00022723"/>
    </source>
</evidence>
<dbReference type="AlphaFoldDB" id="A0A662YV84"/>
<comment type="subcellular location">
    <subcellularLocation>
        <location evidence="1">Nucleus</location>
    </subcellularLocation>
</comment>
<dbReference type="SMART" id="SM00355">
    <property type="entry name" value="ZnF_C2H2"/>
    <property type="match status" value="3"/>
</dbReference>
<evidence type="ECO:0000256" key="8">
    <source>
        <dbReference type="ARBA" id="ARBA00023015"/>
    </source>
</evidence>
<proteinExistence type="inferred from homology"/>
<keyword evidence="15" id="KW-1185">Reference proteome</keyword>
<keyword evidence="9" id="KW-0238">DNA-binding</keyword>
<evidence type="ECO:0000256" key="11">
    <source>
        <dbReference type="ARBA" id="ARBA00023242"/>
    </source>
</evidence>
<dbReference type="GO" id="GO:0000981">
    <property type="term" value="F:DNA-binding transcription factor activity, RNA polymerase II-specific"/>
    <property type="evidence" value="ECO:0007669"/>
    <property type="project" value="TreeGrafter"/>
</dbReference>
<evidence type="ECO:0000256" key="6">
    <source>
        <dbReference type="ARBA" id="ARBA00022771"/>
    </source>
</evidence>
<accession>A0A662YV84</accession>
<keyword evidence="10" id="KW-0804">Transcription</keyword>
<feature type="region of interest" description="Disordered" evidence="12">
    <location>
        <begin position="722"/>
        <end position="792"/>
    </location>
</feature>
<evidence type="ECO:0000256" key="3">
    <source>
        <dbReference type="ARBA" id="ARBA00022553"/>
    </source>
</evidence>
<dbReference type="PANTHER" id="PTHR15507:SF14">
    <property type="entry name" value="ZINC FINGER PROTEIN 292"/>
    <property type="match status" value="1"/>
</dbReference>
<keyword evidence="6" id="KW-0863">Zinc-finger</keyword>
<evidence type="ECO:0000256" key="1">
    <source>
        <dbReference type="ARBA" id="ARBA00004123"/>
    </source>
</evidence>
<feature type="compositionally biased region" description="Basic residues" evidence="12">
    <location>
        <begin position="582"/>
        <end position="593"/>
    </location>
</feature>
<feature type="domain" description="C2H2-type" evidence="13">
    <location>
        <begin position="556"/>
        <end position="579"/>
    </location>
</feature>
<dbReference type="InterPro" id="IPR036236">
    <property type="entry name" value="Znf_C2H2_sf"/>
</dbReference>
<dbReference type="GO" id="GO:0008270">
    <property type="term" value="F:zinc ion binding"/>
    <property type="evidence" value="ECO:0007669"/>
    <property type="project" value="UniProtKB-KW"/>
</dbReference>
<dbReference type="Pfam" id="PF25580">
    <property type="entry name" value="TPR_Rlf"/>
    <property type="match status" value="1"/>
</dbReference>
<dbReference type="PANTHER" id="PTHR15507">
    <property type="entry name" value="ZINC FINGER PROTEIN RLF"/>
    <property type="match status" value="1"/>
</dbReference>
<reference evidence="14 15" key="1">
    <citation type="submission" date="2019-01" db="EMBL/GenBank/DDBJ databases">
        <title>Draft Genome and Complete Hox-Cluster Characterization of the Sterlet Sturgeon (Acipenser ruthenus).</title>
        <authorList>
            <person name="Wei Q."/>
        </authorList>
    </citation>
    <scope>NUCLEOTIDE SEQUENCE [LARGE SCALE GENOMIC DNA]</scope>
    <source>
        <strain evidence="14">WHYD16114868_AA</strain>
        <tissue evidence="14">Blood</tissue>
    </source>
</reference>
<dbReference type="EMBL" id="SCEB01000253">
    <property type="protein sequence ID" value="RXN00036.1"/>
    <property type="molecule type" value="Genomic_DNA"/>
</dbReference>
<keyword evidence="3" id="KW-0597">Phosphoprotein</keyword>
<comment type="similarity">
    <text evidence="2">Belongs to the krueppel C2H2-type zinc-finger protein family.</text>
</comment>
<organism evidence="14 15">
    <name type="scientific">Acipenser ruthenus</name>
    <name type="common">Sterlet sturgeon</name>
    <dbReference type="NCBI Taxonomy" id="7906"/>
    <lineage>
        <taxon>Eukaryota</taxon>
        <taxon>Metazoa</taxon>
        <taxon>Chordata</taxon>
        <taxon>Craniata</taxon>
        <taxon>Vertebrata</taxon>
        <taxon>Euteleostomi</taxon>
        <taxon>Actinopterygii</taxon>
        <taxon>Chondrostei</taxon>
        <taxon>Acipenseriformes</taxon>
        <taxon>Acipenseridae</taxon>
        <taxon>Acipenser</taxon>
    </lineage>
</organism>
<feature type="compositionally biased region" description="Acidic residues" evidence="12">
    <location>
        <begin position="740"/>
        <end position="750"/>
    </location>
</feature>
<comment type="caution">
    <text evidence="14">The sequence shown here is derived from an EMBL/GenBank/DDBJ whole genome shotgun (WGS) entry which is preliminary data.</text>
</comment>
<feature type="domain" description="C2H2-type" evidence="13">
    <location>
        <begin position="516"/>
        <end position="539"/>
    </location>
</feature>
<dbReference type="InterPro" id="IPR052251">
    <property type="entry name" value="GH-ZnFinger_Regulators"/>
</dbReference>
<dbReference type="GO" id="GO:0003677">
    <property type="term" value="F:DNA binding"/>
    <property type="evidence" value="ECO:0007669"/>
    <property type="project" value="UniProtKB-KW"/>
</dbReference>
<evidence type="ECO:0000313" key="15">
    <source>
        <dbReference type="Proteomes" id="UP000289886"/>
    </source>
</evidence>
<dbReference type="SUPFAM" id="SSF57667">
    <property type="entry name" value="beta-beta-alpha zinc fingers"/>
    <property type="match status" value="1"/>
</dbReference>
<feature type="domain" description="C2H2-type" evidence="13">
    <location>
        <begin position="678"/>
        <end position="700"/>
    </location>
</feature>
<dbReference type="Pfam" id="PF26218">
    <property type="entry name" value="zf_C2H2_ZNF292"/>
    <property type="match status" value="1"/>
</dbReference>
<evidence type="ECO:0000256" key="7">
    <source>
        <dbReference type="ARBA" id="ARBA00022833"/>
    </source>
</evidence>
<feature type="compositionally biased region" description="Basic and acidic residues" evidence="12">
    <location>
        <begin position="765"/>
        <end position="776"/>
    </location>
</feature>
<dbReference type="InterPro" id="IPR013087">
    <property type="entry name" value="Znf_C2H2_type"/>
</dbReference>
<keyword evidence="8" id="KW-0805">Transcription regulation</keyword>
<evidence type="ECO:0000256" key="2">
    <source>
        <dbReference type="ARBA" id="ARBA00006991"/>
    </source>
</evidence>
<keyword evidence="11" id="KW-0539">Nucleus</keyword>
<keyword evidence="4" id="KW-0479">Metal-binding</keyword>
<evidence type="ECO:0000256" key="12">
    <source>
        <dbReference type="SAM" id="MobiDB-lite"/>
    </source>
</evidence>
<dbReference type="InterPro" id="IPR058902">
    <property type="entry name" value="zf_C2H2_ZNF292/Rlf"/>
</dbReference>
<protein>
    <submittedName>
        <fullName evidence="14">Zinc finger protein 292</fullName>
    </submittedName>
</protein>
<keyword evidence="7" id="KW-0862">Zinc</keyword>
<gene>
    <name evidence="14" type="ORF">EOD39_10385</name>
</gene>
<sequence>MADEEAEQDHSTEIGSAAAIGALRERLQELATELTESREPALNSASQYCQKFCQTLVEYAGRWKISEGPLPLVQVYMVAILSYAEARHQLSSECDNVSLVLERLALSCVELLLALPEETPNNLWKEFQTSVQTAHNLLLEDGNSELQMLCAVAQESGVWTNSALQCILSKEAPQEETVNEFLRLEGPVLLEMRIKHLIKEKHIEKAASLAKACSDHLEFRAKSSFKQTYLVCLTAIAQQEQLMQEISEVDCKEALEMICNLESDGDEKAALSLCTAFLTRQLLQGDMYCAWELTLFWSKLQQRTEPSTQVFLDHCRQLSQLSKTVYHIFFLIKVIQSEVEDVGLAVCIELCIQALRMESSENPSIKGTICKTISCLLPDDLEVKRACQLTEFLLEPTVESYYAVETLYNEPDQKFEVDNLPVPNSLRCELLLVFKTQWPFDPEFWDWKTLKRHCLELMGEEASIVSSIDELNDSEAFEQLEDDNGGKVQHYTQLHEFSLEKAGRLLSDMNLGRFRCDQPECKASFTAFWKYIGHLEVDHEPEKLFNNDGEEGVFRCDCEGCDCVYATRSNLLRHLFRKHRDSHKSHLIRHRQKMDRQESYSVNGDTSKKSKSAGGKGDNEKENWQNNKKSKISSAERKKKKNDANKTVWIKSEKTPSLKTNDEALAMCTKKFSLQYPCMIKGCLSVVSSERNIFRHYKTHRLTDAFLLQQGSDFIICKQRSRPLKKSKSTGDDGEKSQEDQSENSEEDLADTYPELSETESSRLTSEKDEVAEHSKPFKKKRSAGECSVPKPVWRRKRTIRQAFPDSVPLIKRKRGRPPLKRKRKEAVQIRIKNRRVRKLKPELCNPSNLCSGSESATSSCTVPVQKEQQHNNIDLSTFKPMGFEVSFLKFLEESADQTKRKAKENPLSEIASKRKKYFPPKCGSLDCSESDLHIRTSGYHNLIDFQNPLNLQSVKNVKIILDRTFSEGAELLLKQLQEMRPTVVLEKW</sequence>
<dbReference type="Proteomes" id="UP000289886">
    <property type="component" value="Unassembled WGS sequence"/>
</dbReference>